<feature type="region of interest" description="Disordered" evidence="1">
    <location>
        <begin position="1"/>
        <end position="52"/>
    </location>
</feature>
<gene>
    <name evidence="2" type="ordered locus">Tfu_0070</name>
</gene>
<reference evidence="2" key="1">
    <citation type="submission" date="2005-07" db="EMBL/GenBank/DDBJ databases">
        <title>Complete sequence of Thermobifida fusca YX.</title>
        <authorList>
            <consortium name="US DOE Joint Genome Institute"/>
            <person name="Copeland A."/>
            <person name="Lucas S."/>
            <person name="Lapidus A."/>
            <person name="Barry K."/>
            <person name="Detter J.C."/>
            <person name="Glavina T."/>
            <person name="Hammon N."/>
            <person name="Israni S."/>
            <person name="Pitluck S."/>
            <person name="Di Bartolo G."/>
            <person name="Chain P."/>
            <person name="Schmutz J."/>
            <person name="Larimer F."/>
            <person name="Land M."/>
            <person name="Lykidis A."/>
            <person name="Richardson P."/>
        </authorList>
    </citation>
    <scope>NUCLEOTIDE SEQUENCE</scope>
    <source>
        <strain evidence="2">YX</strain>
    </source>
</reference>
<dbReference type="HOGENOM" id="CLU_1712406_0_0_11"/>
<proteinExistence type="predicted"/>
<evidence type="ECO:0000256" key="1">
    <source>
        <dbReference type="SAM" id="MobiDB-lite"/>
    </source>
</evidence>
<evidence type="ECO:0000313" key="2">
    <source>
        <dbReference type="EMBL" id="AAZ54108.1"/>
    </source>
</evidence>
<dbReference type="AlphaFoldDB" id="Q47TV6"/>
<dbReference type="EMBL" id="CP000088">
    <property type="protein sequence ID" value="AAZ54108.1"/>
    <property type="molecule type" value="Genomic_DNA"/>
</dbReference>
<name>Q47TV6_THEFY</name>
<sequence>MEAAWPHATSGLPAQMTKETEPVDDLTAHPDGASPASIPPPTSPDTAPRHTPTSTALIRYLPVVRKGALLGFLWATETDDAVGFLALDTAEEPAARFWADRIAHSEREGLRPLQILRRWGGTAEDPVGGTVPAAARERIAVSLDVLRALPSLQ</sequence>
<protein>
    <submittedName>
        <fullName evidence="2">Uncharacterized protein</fullName>
    </submittedName>
</protein>
<dbReference type="KEGG" id="tfu:Tfu_0070"/>
<organism evidence="2">
    <name type="scientific">Thermobifida fusca (strain YX)</name>
    <dbReference type="NCBI Taxonomy" id="269800"/>
    <lineage>
        <taxon>Bacteria</taxon>
        <taxon>Bacillati</taxon>
        <taxon>Actinomycetota</taxon>
        <taxon>Actinomycetes</taxon>
        <taxon>Streptosporangiales</taxon>
        <taxon>Nocardiopsidaceae</taxon>
        <taxon>Thermobifida</taxon>
    </lineage>
</organism>
<accession>Q47TV6</accession>